<organism evidence="1">
    <name type="scientific">Candidatus Improbicoccus pseudotrichonymphae</name>
    <dbReference type="NCBI Taxonomy" id="3033792"/>
    <lineage>
        <taxon>Bacteria</taxon>
        <taxon>Bacillati</taxon>
        <taxon>Bacillota</taxon>
        <taxon>Clostridia</taxon>
        <taxon>Candidatus Improbicoccus</taxon>
    </lineage>
</organism>
<protein>
    <submittedName>
        <fullName evidence="1">Uncharacterized protein</fullName>
    </submittedName>
</protein>
<dbReference type="EMBL" id="AP027924">
    <property type="protein sequence ID" value="BED91710.1"/>
    <property type="molecule type" value="Genomic_DNA"/>
</dbReference>
<evidence type="ECO:0000313" key="1">
    <source>
        <dbReference type="EMBL" id="BED91710.1"/>
    </source>
</evidence>
<sequence length="118" mass="13403">MDKKDSFVNFLRILVENEKVSKEFANKKTVEDTYEFSRKYLTNMEFDEYKEKILFLSEILKNKKIPEEVSGGVGSYVGSYIDTDFVLDVCSVVSNGSHVLDGLASSLSKLVKKETRGD</sequence>
<accession>A0AA48L0R0</accession>
<dbReference type="KEGG" id="ips:CfP315_0225"/>
<reference evidence="1" key="1">
    <citation type="journal article" date="2023" name="ISME J.">
        <title>Emergence of putative energy parasites within Clostridia revealed by genome analysis of a novel endosymbiotic clade.</title>
        <authorList>
            <person name="Takahashi K."/>
            <person name="Kuwahara H."/>
            <person name="Horikawa Y."/>
            <person name="Izawa K."/>
            <person name="Kato D."/>
            <person name="Inagaki T."/>
            <person name="Yuki M."/>
            <person name="Ohkuma M."/>
            <person name="Hongoh Y."/>
        </authorList>
    </citation>
    <scope>NUCLEOTIDE SEQUENCE</scope>
    <source>
        <strain evidence="1">CfP3-15</strain>
    </source>
</reference>
<name>A0AA48L0R0_9FIRM</name>
<dbReference type="AlphaFoldDB" id="A0AA48L0R0"/>
<gene>
    <name evidence="1" type="ORF">CfP315_0225</name>
</gene>
<proteinExistence type="predicted"/>
<dbReference type="Proteomes" id="UP001337580">
    <property type="component" value="Chromosome"/>
</dbReference>